<sequence>MQLLTRRGKKKYDIVQGDSAVADIITIESLQYDLNSIEAATNNFADGNRLGEGGFGVVYKGRFTNGQEIAVKRIIHWDLKANNVLLDGDMNPKISDFRMARVLEVHQSQGSTNRIAGTYFGVLVLEILSSEKNSNFYQTEGTGDLISYAWKLWKDGRLLELLDPILGDSYARNEVTREWAFETQTVSCDWDGDRYFHSAV</sequence>
<keyword evidence="3 6" id="KW-0547">Nucleotide-binding</keyword>
<dbReference type="GO" id="GO:0004674">
    <property type="term" value="F:protein serine/threonine kinase activity"/>
    <property type="evidence" value="ECO:0007669"/>
    <property type="project" value="UniProtKB-KW"/>
</dbReference>
<evidence type="ECO:0000256" key="3">
    <source>
        <dbReference type="ARBA" id="ARBA00022741"/>
    </source>
</evidence>
<dbReference type="InterPro" id="IPR000719">
    <property type="entry name" value="Prot_kinase_dom"/>
</dbReference>
<dbReference type="EMBL" id="BPVZ01000052">
    <property type="protein sequence ID" value="GKV19306.1"/>
    <property type="molecule type" value="Genomic_DNA"/>
</dbReference>
<evidence type="ECO:0000256" key="1">
    <source>
        <dbReference type="ARBA" id="ARBA00022527"/>
    </source>
</evidence>
<keyword evidence="5 6" id="KW-0067">ATP-binding</keyword>
<evidence type="ECO:0000256" key="6">
    <source>
        <dbReference type="PROSITE-ProRule" id="PRU10141"/>
    </source>
</evidence>
<keyword evidence="1 7" id="KW-0723">Serine/threonine-protein kinase</keyword>
<protein>
    <recommendedName>
        <fullName evidence="8">Protein kinase domain-containing protein</fullName>
    </recommendedName>
</protein>
<dbReference type="PROSITE" id="PS50011">
    <property type="entry name" value="PROTEIN_KINASE_DOM"/>
    <property type="match status" value="1"/>
</dbReference>
<dbReference type="InterPro" id="IPR011009">
    <property type="entry name" value="Kinase-like_dom_sf"/>
</dbReference>
<proteinExistence type="inferred from homology"/>
<accession>A0AAV5K3W3</accession>
<dbReference type="PROSITE" id="PS00108">
    <property type="entry name" value="PROTEIN_KINASE_ST"/>
    <property type="match status" value="1"/>
</dbReference>
<dbReference type="AlphaFoldDB" id="A0AAV5K3W3"/>
<comment type="similarity">
    <text evidence="7">Belongs to the protein kinase superfamily.</text>
</comment>
<dbReference type="InterPro" id="IPR001245">
    <property type="entry name" value="Ser-Thr/Tyr_kinase_cat_dom"/>
</dbReference>
<name>A0AAV5K3W3_9ROSI</name>
<organism evidence="9 10">
    <name type="scientific">Rubroshorea leprosula</name>
    <dbReference type="NCBI Taxonomy" id="152421"/>
    <lineage>
        <taxon>Eukaryota</taxon>
        <taxon>Viridiplantae</taxon>
        <taxon>Streptophyta</taxon>
        <taxon>Embryophyta</taxon>
        <taxon>Tracheophyta</taxon>
        <taxon>Spermatophyta</taxon>
        <taxon>Magnoliopsida</taxon>
        <taxon>eudicotyledons</taxon>
        <taxon>Gunneridae</taxon>
        <taxon>Pentapetalae</taxon>
        <taxon>rosids</taxon>
        <taxon>malvids</taxon>
        <taxon>Malvales</taxon>
        <taxon>Dipterocarpaceae</taxon>
        <taxon>Rubroshorea</taxon>
    </lineage>
</organism>
<dbReference type="PANTHER" id="PTHR27006:SF606">
    <property type="entry name" value="INTERLEUKIN-1 RECEPTOR-ASSOCIATED KINASE 4"/>
    <property type="match status" value="1"/>
</dbReference>
<evidence type="ECO:0000256" key="2">
    <source>
        <dbReference type="ARBA" id="ARBA00022679"/>
    </source>
</evidence>
<dbReference type="Gene3D" id="1.10.510.10">
    <property type="entry name" value="Transferase(Phosphotransferase) domain 1"/>
    <property type="match status" value="2"/>
</dbReference>
<evidence type="ECO:0000313" key="10">
    <source>
        <dbReference type="Proteomes" id="UP001054252"/>
    </source>
</evidence>
<evidence type="ECO:0000259" key="8">
    <source>
        <dbReference type="PROSITE" id="PS50011"/>
    </source>
</evidence>
<feature type="domain" description="Protein kinase" evidence="8">
    <location>
        <begin position="1"/>
        <end position="200"/>
    </location>
</feature>
<dbReference type="PANTHER" id="PTHR27006">
    <property type="entry name" value="PROMASTIGOTE SURFACE ANTIGEN PROTEIN PSA"/>
    <property type="match status" value="1"/>
</dbReference>
<keyword evidence="4" id="KW-0418">Kinase</keyword>
<keyword evidence="10" id="KW-1185">Reference proteome</keyword>
<keyword evidence="2" id="KW-0808">Transferase</keyword>
<reference evidence="9 10" key="1">
    <citation type="journal article" date="2021" name="Commun. Biol.">
        <title>The genome of Shorea leprosula (Dipterocarpaceae) highlights the ecological relevance of drought in aseasonal tropical rainforests.</title>
        <authorList>
            <person name="Ng K.K.S."/>
            <person name="Kobayashi M.J."/>
            <person name="Fawcett J.A."/>
            <person name="Hatakeyama M."/>
            <person name="Paape T."/>
            <person name="Ng C.H."/>
            <person name="Ang C.C."/>
            <person name="Tnah L.H."/>
            <person name="Lee C.T."/>
            <person name="Nishiyama T."/>
            <person name="Sese J."/>
            <person name="O'Brien M.J."/>
            <person name="Copetti D."/>
            <person name="Mohd Noor M.I."/>
            <person name="Ong R.C."/>
            <person name="Putra M."/>
            <person name="Sireger I.Z."/>
            <person name="Indrioko S."/>
            <person name="Kosugi Y."/>
            <person name="Izuno A."/>
            <person name="Isagi Y."/>
            <person name="Lee S.L."/>
            <person name="Shimizu K.K."/>
        </authorList>
    </citation>
    <scope>NUCLEOTIDE SEQUENCE [LARGE SCALE GENOMIC DNA]</scope>
    <source>
        <strain evidence="9">214</strain>
    </source>
</reference>
<comment type="caution">
    <text evidence="9">The sequence shown here is derived from an EMBL/GenBank/DDBJ whole genome shotgun (WGS) entry which is preliminary data.</text>
</comment>
<dbReference type="InterPro" id="IPR008271">
    <property type="entry name" value="Ser/Thr_kinase_AS"/>
</dbReference>
<dbReference type="GO" id="GO:0005524">
    <property type="term" value="F:ATP binding"/>
    <property type="evidence" value="ECO:0007669"/>
    <property type="project" value="UniProtKB-UniRule"/>
</dbReference>
<dbReference type="InterPro" id="IPR017441">
    <property type="entry name" value="Protein_kinase_ATP_BS"/>
</dbReference>
<feature type="binding site" evidence="6">
    <location>
        <position position="72"/>
    </location>
    <ligand>
        <name>ATP</name>
        <dbReference type="ChEBI" id="CHEBI:30616"/>
    </ligand>
</feature>
<evidence type="ECO:0000256" key="5">
    <source>
        <dbReference type="ARBA" id="ARBA00022840"/>
    </source>
</evidence>
<evidence type="ECO:0000256" key="4">
    <source>
        <dbReference type="ARBA" id="ARBA00022777"/>
    </source>
</evidence>
<dbReference type="SUPFAM" id="SSF56112">
    <property type="entry name" value="Protein kinase-like (PK-like)"/>
    <property type="match status" value="1"/>
</dbReference>
<evidence type="ECO:0000256" key="7">
    <source>
        <dbReference type="RuleBase" id="RU000304"/>
    </source>
</evidence>
<dbReference type="Proteomes" id="UP001054252">
    <property type="component" value="Unassembled WGS sequence"/>
</dbReference>
<evidence type="ECO:0000313" key="9">
    <source>
        <dbReference type="EMBL" id="GKV19306.1"/>
    </source>
</evidence>
<dbReference type="PROSITE" id="PS00107">
    <property type="entry name" value="PROTEIN_KINASE_ATP"/>
    <property type="match status" value="1"/>
</dbReference>
<dbReference type="Pfam" id="PF07714">
    <property type="entry name" value="PK_Tyr_Ser-Thr"/>
    <property type="match status" value="1"/>
</dbReference>
<gene>
    <name evidence="9" type="ORF">SLEP1_g29588</name>
</gene>